<name>A0A0G0GWH8_9BACT</name>
<evidence type="ECO:0000313" key="2">
    <source>
        <dbReference type="Proteomes" id="UP000033876"/>
    </source>
</evidence>
<comment type="caution">
    <text evidence="1">The sequence shown here is derived from an EMBL/GenBank/DDBJ whole genome shotgun (WGS) entry which is preliminary data.</text>
</comment>
<dbReference type="Gene3D" id="3.40.50.1000">
    <property type="entry name" value="HAD superfamily/HAD-like"/>
    <property type="match status" value="1"/>
</dbReference>
<organism evidence="1 2">
    <name type="scientific">Candidatus Nomurabacteria bacterium GW2011_GWB1_37_5</name>
    <dbReference type="NCBI Taxonomy" id="1618742"/>
    <lineage>
        <taxon>Bacteria</taxon>
        <taxon>Candidatus Nomuraibacteriota</taxon>
    </lineage>
</organism>
<dbReference type="SUPFAM" id="SSF56784">
    <property type="entry name" value="HAD-like"/>
    <property type="match status" value="1"/>
</dbReference>
<dbReference type="EMBL" id="LBTF01000049">
    <property type="protein sequence ID" value="KKQ34432.1"/>
    <property type="molecule type" value="Genomic_DNA"/>
</dbReference>
<protein>
    <submittedName>
        <fullName evidence="1">Phosphoserine phosphatase related protein</fullName>
    </submittedName>
</protein>
<dbReference type="AlphaFoldDB" id="A0A0G0GWH8"/>
<gene>
    <name evidence="1" type="ORF">US50_C0049G0003</name>
</gene>
<dbReference type="Gene3D" id="1.20.1440.100">
    <property type="entry name" value="SG protein - dephosphorylation function"/>
    <property type="match status" value="1"/>
</dbReference>
<sequence length="257" mass="29643">MENKRKFAVLDCDGTIGRKSLMIEQFNTLIDLGIINKEVRKEFMPQFEAWQERKGSFREYVDAIVKSFESNLIGVSYDNFCMTALITAERCRHHVYNFSRTLIEELKRNGYFVIIISHSPKEVLNYFGEYYGIDKIYGMIYVKDDNGLMNGEIEYYNEIIDKSILLEQAIQEFNLTTEGSIGMGDTASDVNFLQHVENPICINPNSELHKIAREKNWIRVVERKDMVYFTKLSGLNPSSSGSQIITKALSNVDARII</sequence>
<dbReference type="Pfam" id="PF12710">
    <property type="entry name" value="HAD"/>
    <property type="match status" value="1"/>
</dbReference>
<dbReference type="InterPro" id="IPR036412">
    <property type="entry name" value="HAD-like_sf"/>
</dbReference>
<accession>A0A0G0GWH8</accession>
<dbReference type="InterPro" id="IPR050582">
    <property type="entry name" value="HAD-like_SerB"/>
</dbReference>
<dbReference type="NCBIfam" id="TIGR01488">
    <property type="entry name" value="HAD-SF-IB"/>
    <property type="match status" value="1"/>
</dbReference>
<reference evidence="1 2" key="1">
    <citation type="journal article" date="2015" name="Nature">
        <title>rRNA introns, odd ribosomes, and small enigmatic genomes across a large radiation of phyla.</title>
        <authorList>
            <person name="Brown C.T."/>
            <person name="Hug L.A."/>
            <person name="Thomas B.C."/>
            <person name="Sharon I."/>
            <person name="Castelle C.J."/>
            <person name="Singh A."/>
            <person name="Wilkins M.J."/>
            <person name="Williams K.H."/>
            <person name="Banfield J.F."/>
        </authorList>
    </citation>
    <scope>NUCLEOTIDE SEQUENCE [LARGE SCALE GENOMIC DNA]</scope>
</reference>
<proteinExistence type="predicted"/>
<evidence type="ECO:0000313" key="1">
    <source>
        <dbReference type="EMBL" id="KKQ34432.1"/>
    </source>
</evidence>
<dbReference type="Proteomes" id="UP000033876">
    <property type="component" value="Unassembled WGS sequence"/>
</dbReference>
<dbReference type="PANTHER" id="PTHR43344">
    <property type="entry name" value="PHOSPHOSERINE PHOSPHATASE"/>
    <property type="match status" value="1"/>
</dbReference>
<dbReference type="InterPro" id="IPR023214">
    <property type="entry name" value="HAD_sf"/>
</dbReference>